<evidence type="ECO:0000313" key="2">
    <source>
        <dbReference type="EMBL" id="GAT29427.1"/>
    </source>
</evidence>
<evidence type="ECO:0000313" key="3">
    <source>
        <dbReference type="Proteomes" id="UP000075230"/>
    </source>
</evidence>
<accession>A0A146FVS1</accession>
<dbReference type="AlphaFoldDB" id="A0A146FVS1"/>
<sequence length="290" mass="32694">MEPRTKRKRTTRSRHFDSFNPSSKHDDFPRPMTSGNLPPSSQETLRARAPTSNNAEQFRSGSAKFEYSIDDELEQIVVAVDMKDSGTVGCSYYSALEEKLYLLGDLRHSSKDIIDSCLSDLLRSHASAANESEVVLQTKPTVLLISPRVDPNNLQERRWDEQISDTHSYVPYQLDVRPSQEFNYSNAKNKLIALEISSRHEHRIKFFVPHSGLVDGEQLDTENLDLTLQEGKLLHVSGSIDMENTVTIGCAGAILAYLQRRRASMSMFNERASGIFRVSSVEMFTLSGTM</sequence>
<protein>
    <submittedName>
        <fullName evidence="2">Cytochrome P450</fullName>
    </submittedName>
</protein>
<organism evidence="2 3">
    <name type="scientific">Aspergillus kawachii</name>
    <name type="common">White koji mold</name>
    <name type="synonym">Aspergillus awamori var. kawachi</name>
    <dbReference type="NCBI Taxonomy" id="1069201"/>
    <lineage>
        <taxon>Eukaryota</taxon>
        <taxon>Fungi</taxon>
        <taxon>Dikarya</taxon>
        <taxon>Ascomycota</taxon>
        <taxon>Pezizomycotina</taxon>
        <taxon>Eurotiomycetes</taxon>
        <taxon>Eurotiomycetidae</taxon>
        <taxon>Eurotiales</taxon>
        <taxon>Aspergillaceae</taxon>
        <taxon>Aspergillus</taxon>
        <taxon>Aspergillus subgen. Circumdati</taxon>
    </lineage>
</organism>
<dbReference type="EMBL" id="BCWF01000028">
    <property type="protein sequence ID" value="GAT29427.1"/>
    <property type="molecule type" value="Genomic_DNA"/>
</dbReference>
<evidence type="ECO:0000256" key="1">
    <source>
        <dbReference type="SAM" id="MobiDB-lite"/>
    </source>
</evidence>
<dbReference type="Proteomes" id="UP000075230">
    <property type="component" value="Unassembled WGS sequence"/>
</dbReference>
<dbReference type="VEuPathDB" id="FungiDB:ASPFODRAFT_184514"/>
<reference evidence="3" key="2">
    <citation type="submission" date="2016-02" db="EMBL/GenBank/DDBJ databases">
        <title>Genome sequencing of Aspergillus luchuensis NBRC 4314.</title>
        <authorList>
            <person name="Yamada O."/>
        </authorList>
    </citation>
    <scope>NUCLEOTIDE SEQUENCE [LARGE SCALE GENOMIC DNA]</scope>
    <source>
        <strain evidence="3">RIB 2604</strain>
    </source>
</reference>
<feature type="region of interest" description="Disordered" evidence="1">
    <location>
        <begin position="1"/>
        <end position="58"/>
    </location>
</feature>
<reference evidence="2 3" key="1">
    <citation type="journal article" date="2016" name="DNA Res.">
        <title>Genome sequence of Aspergillus luchuensis NBRC 4314.</title>
        <authorList>
            <person name="Yamada O."/>
            <person name="Machida M."/>
            <person name="Hosoyama A."/>
            <person name="Goto M."/>
            <person name="Takahashi T."/>
            <person name="Futagami T."/>
            <person name="Yamagata Y."/>
            <person name="Takeuchi M."/>
            <person name="Kobayashi T."/>
            <person name="Koike H."/>
            <person name="Abe K."/>
            <person name="Asai K."/>
            <person name="Arita M."/>
            <person name="Fujita N."/>
            <person name="Fukuda K."/>
            <person name="Higa K."/>
            <person name="Horikawa H."/>
            <person name="Ishikawa T."/>
            <person name="Jinno K."/>
            <person name="Kato Y."/>
            <person name="Kirimura K."/>
            <person name="Mizutani O."/>
            <person name="Nakasone K."/>
            <person name="Sano M."/>
            <person name="Shiraishi Y."/>
            <person name="Tsukahara M."/>
            <person name="Gomi K."/>
        </authorList>
    </citation>
    <scope>NUCLEOTIDE SEQUENCE [LARGE SCALE GENOMIC DNA]</scope>
    <source>
        <strain evidence="2 3">RIB 2604</strain>
    </source>
</reference>
<name>A0A146FVS1_ASPKA</name>
<feature type="compositionally biased region" description="Polar residues" evidence="1">
    <location>
        <begin position="33"/>
        <end position="58"/>
    </location>
</feature>
<proteinExistence type="predicted"/>
<comment type="caution">
    <text evidence="2">The sequence shown here is derived from an EMBL/GenBank/DDBJ whole genome shotgun (WGS) entry which is preliminary data.</text>
</comment>
<gene>
    <name evidence="2" type="ORF">RIB2604_02903000</name>
</gene>
<feature type="compositionally biased region" description="Basic residues" evidence="1">
    <location>
        <begin position="1"/>
        <end position="13"/>
    </location>
</feature>